<gene>
    <name evidence="11" type="ORF">HERILL_LOCUS6667</name>
</gene>
<evidence type="ECO:0000256" key="6">
    <source>
        <dbReference type="ARBA" id="ARBA00023163"/>
    </source>
</evidence>
<dbReference type="InterPro" id="IPR035979">
    <property type="entry name" value="RBD_domain_sf"/>
</dbReference>
<keyword evidence="5" id="KW-0010">Activator</keyword>
<feature type="region of interest" description="Disordered" evidence="9">
    <location>
        <begin position="573"/>
        <end position="616"/>
    </location>
</feature>
<evidence type="ECO:0000313" key="11">
    <source>
        <dbReference type="EMBL" id="CAD7083730.1"/>
    </source>
</evidence>
<feature type="compositionally biased region" description="Basic residues" evidence="9">
    <location>
        <begin position="988"/>
        <end position="1003"/>
    </location>
</feature>
<dbReference type="SMART" id="SM00360">
    <property type="entry name" value="RRM"/>
    <property type="match status" value="1"/>
</dbReference>
<feature type="region of interest" description="Disordered" evidence="9">
    <location>
        <begin position="117"/>
        <end position="178"/>
    </location>
</feature>
<comment type="subcellular location">
    <subcellularLocation>
        <location evidence="1">Nucleus</location>
    </subcellularLocation>
</comment>
<name>A0A7R8YTJ7_HERIL</name>
<feature type="compositionally biased region" description="Basic residues" evidence="9">
    <location>
        <begin position="866"/>
        <end position="875"/>
    </location>
</feature>
<feature type="compositionally biased region" description="Low complexity" evidence="9">
    <location>
        <begin position="149"/>
        <end position="162"/>
    </location>
</feature>
<dbReference type="InterPro" id="IPR000504">
    <property type="entry name" value="RRM_dom"/>
</dbReference>
<dbReference type="SUPFAM" id="SSF54928">
    <property type="entry name" value="RNA-binding domain, RBD"/>
    <property type="match status" value="1"/>
</dbReference>
<keyword evidence="6" id="KW-0804">Transcription</keyword>
<feature type="compositionally biased region" description="Basic and acidic residues" evidence="9">
    <location>
        <begin position="805"/>
        <end position="819"/>
    </location>
</feature>
<keyword evidence="3 8" id="KW-0694">RNA-binding</keyword>
<dbReference type="Gene3D" id="3.30.70.330">
    <property type="match status" value="1"/>
</dbReference>
<keyword evidence="4" id="KW-0805">Transcription regulation</keyword>
<dbReference type="GO" id="GO:0045944">
    <property type="term" value="P:positive regulation of transcription by RNA polymerase II"/>
    <property type="evidence" value="ECO:0007669"/>
    <property type="project" value="TreeGrafter"/>
</dbReference>
<evidence type="ECO:0000256" key="8">
    <source>
        <dbReference type="PROSITE-ProRule" id="PRU00176"/>
    </source>
</evidence>
<evidence type="ECO:0000256" key="2">
    <source>
        <dbReference type="ARBA" id="ARBA00022553"/>
    </source>
</evidence>
<dbReference type="Proteomes" id="UP000594454">
    <property type="component" value="Chromosome 3"/>
</dbReference>
<dbReference type="InterPro" id="IPR012677">
    <property type="entry name" value="Nucleotide-bd_a/b_plait_sf"/>
</dbReference>
<feature type="compositionally biased region" description="Low complexity" evidence="9">
    <location>
        <begin position="880"/>
        <end position="929"/>
    </location>
</feature>
<feature type="region of interest" description="Disordered" evidence="9">
    <location>
        <begin position="858"/>
        <end position="1022"/>
    </location>
</feature>
<evidence type="ECO:0000256" key="7">
    <source>
        <dbReference type="ARBA" id="ARBA00023242"/>
    </source>
</evidence>
<feature type="region of interest" description="Disordered" evidence="9">
    <location>
        <begin position="507"/>
        <end position="528"/>
    </location>
</feature>
<evidence type="ECO:0000313" key="12">
    <source>
        <dbReference type="Proteomes" id="UP000594454"/>
    </source>
</evidence>
<accession>A0A7R8YTJ7</accession>
<evidence type="ECO:0000256" key="3">
    <source>
        <dbReference type="ARBA" id="ARBA00022884"/>
    </source>
</evidence>
<feature type="domain" description="RRM" evidence="10">
    <location>
        <begin position="1028"/>
        <end position="1111"/>
    </location>
</feature>
<dbReference type="OrthoDB" id="10047851at2759"/>
<dbReference type="GO" id="GO:0005634">
    <property type="term" value="C:nucleus"/>
    <property type="evidence" value="ECO:0007669"/>
    <property type="project" value="UniProtKB-SubCell"/>
</dbReference>
<feature type="region of interest" description="Disordered" evidence="9">
    <location>
        <begin position="765"/>
        <end position="819"/>
    </location>
</feature>
<dbReference type="PANTHER" id="PTHR15528">
    <property type="entry name" value="PEROXISOME PROLIFERATOR ACTIVATED RECEPTOR GAMMA COACTIVATOR 1 PGC-1 -RELATED"/>
    <property type="match status" value="1"/>
</dbReference>
<feature type="compositionally biased region" description="Acidic residues" evidence="9">
    <location>
        <begin position="129"/>
        <end position="143"/>
    </location>
</feature>
<dbReference type="GO" id="GO:0003712">
    <property type="term" value="F:transcription coregulator activity"/>
    <property type="evidence" value="ECO:0007669"/>
    <property type="project" value="InterPro"/>
</dbReference>
<dbReference type="InterPro" id="IPR034605">
    <property type="entry name" value="PGC-1"/>
</dbReference>
<dbReference type="AlphaFoldDB" id="A0A7R8YTJ7"/>
<protein>
    <recommendedName>
        <fullName evidence="10">RRM domain-containing protein</fullName>
    </recommendedName>
</protein>
<keyword evidence="7" id="KW-0539">Nucleus</keyword>
<dbReference type="PROSITE" id="PS50102">
    <property type="entry name" value="RRM"/>
    <property type="match status" value="1"/>
</dbReference>
<evidence type="ECO:0000256" key="1">
    <source>
        <dbReference type="ARBA" id="ARBA00004123"/>
    </source>
</evidence>
<feature type="compositionally biased region" description="Low complexity" evidence="9">
    <location>
        <begin position="971"/>
        <end position="987"/>
    </location>
</feature>
<dbReference type="GO" id="GO:0003723">
    <property type="term" value="F:RNA binding"/>
    <property type="evidence" value="ECO:0007669"/>
    <property type="project" value="UniProtKB-UniRule"/>
</dbReference>
<feature type="compositionally biased region" description="Polar residues" evidence="9">
    <location>
        <begin position="765"/>
        <end position="776"/>
    </location>
</feature>
<sequence>MESGLLSTFHDDHFDGNYSKYDNNLDLWSDGNDGMGLQLSETLHGILPIAANEEAPHFFETELEHRIPYRFGSENDGLTETIIEMDKDEEEGYLLTNYDAADDMSDSMSPSLEIISVDPNCDFTSPITVDDDDDEAEGDEEMDSDRCSSRSSDCSSNSEVSSIADYESHSSDESDIDTVNNQECLDMSRIKVEGQSRNKLKNTNNGISTPKKVESNYEDRNSTSLSLSECDGILDAQVDDIKDFDLATYITQDNVDFPKLTNNRTHESSNKVHSNPSNYLVNSDHVKIEPKCDSDTEAIIDIETVHDNEEDVKPMLLRKQTIDYSSCVDFNESFTQCDDDVKHDPSWSPKAEKQGKGIKTKGGRQAKGKKTSNLMSQCNRMLSNSCASNNFSSKPHVVMDRKKYGLGKGKNISMCTKPELSDFSDSDIESDLETIDTRCIKQETVDSKETCAIESNLCKSNVNEPKTENKTNAISEPSTPKIETTVKVENVAIKKEEPVDVSKTEIKDAHCPDGTKDVSSQENEKVNSEVPHLVPVKKKLNLEEYKRRRENQLIGDTKIKKCIPCDPIPIQAPSKIKIEDSKKTDPTPVPPQIQNNQKTPVPKLTQPANGKSGKDFYDPILEAKNKVLRMQELKKAAQSKRIDSTVSAKVGPITPILPLEQICNGKYNAQNSSTTKLNPDYEEIIIVSASSNTEITLPPVFEKLDTNSIPDRKNNPLTAVIKSSSLLSNISDTMKKTNAVKISSSSLLSSIQDVVLKQSTTTLLNGGQLSQKSPNIGVSPPSHFSPQKPEMSHTDQTDTVSAEKPTVKETGRDIEHGEDKIIMHLRKDRIRKKTFSVSIQTEELPQFPPLTLLLAEKLSSNPTNTGRKRKRHYRSRRDSSAASSDDNDYQSSSRSHVRYRSVSSHGTNRSVSPRSSRYSYSSSRRTVSPYHKTRRRSSRSSSRTKYASDSSDPETGRRSRSRERRTRRYSSSHNTSSSSSSSDTSSRSRSRSRSSRSRSRSRSHYSSGNRQRRSSFRRNTSPAVEERRIVYVGRIERETSKEDLKRKFISYGPIRQITVHYKDTGMKYGFVTYEKAQDAYQVIDRSMNDPKINMYDISFGGRRAFCRATYSDLDGAATNSFQDHLPYSKPALRTPSFQEDSFESLLAKVKEKLTSAKASSPAPSSSSRCKT</sequence>
<reference evidence="11 12" key="1">
    <citation type="submission" date="2020-11" db="EMBL/GenBank/DDBJ databases">
        <authorList>
            <person name="Wallbank WR R."/>
            <person name="Pardo Diaz C."/>
            <person name="Kozak K."/>
            <person name="Martin S."/>
            <person name="Jiggins C."/>
            <person name="Moest M."/>
            <person name="Warren A I."/>
            <person name="Generalovic N T."/>
            <person name="Byers J.R.P. K."/>
            <person name="Montejo-Kovacevich G."/>
            <person name="Yen C E."/>
        </authorList>
    </citation>
    <scope>NUCLEOTIDE SEQUENCE [LARGE SCALE GENOMIC DNA]</scope>
</reference>
<feature type="compositionally biased region" description="Polar residues" evidence="9">
    <location>
        <begin position="197"/>
        <end position="208"/>
    </location>
</feature>
<dbReference type="PANTHER" id="PTHR15528:SF11">
    <property type="entry name" value="FI18188P1"/>
    <property type="match status" value="1"/>
</dbReference>
<keyword evidence="2" id="KW-0597">Phosphoprotein</keyword>
<feature type="compositionally biased region" description="Basic and acidic residues" evidence="9">
    <location>
        <begin position="211"/>
        <end position="220"/>
    </location>
</feature>
<dbReference type="EMBL" id="LR899011">
    <property type="protein sequence ID" value="CAD7083730.1"/>
    <property type="molecule type" value="Genomic_DNA"/>
</dbReference>
<dbReference type="Pfam" id="PF00076">
    <property type="entry name" value="RRM_1"/>
    <property type="match status" value="1"/>
</dbReference>
<evidence type="ECO:0000259" key="10">
    <source>
        <dbReference type="PROSITE" id="PS50102"/>
    </source>
</evidence>
<dbReference type="FunCoup" id="A0A7R8YTJ7">
    <property type="interactions" value="288"/>
</dbReference>
<keyword evidence="12" id="KW-1185">Reference proteome</keyword>
<feature type="compositionally biased region" description="Basic residues" evidence="9">
    <location>
        <begin position="958"/>
        <end position="970"/>
    </location>
</feature>
<feature type="region of interest" description="Disordered" evidence="9">
    <location>
        <begin position="192"/>
        <end position="220"/>
    </location>
</feature>
<proteinExistence type="predicted"/>
<organism evidence="11 12">
    <name type="scientific">Hermetia illucens</name>
    <name type="common">Black soldier fly</name>
    <dbReference type="NCBI Taxonomy" id="343691"/>
    <lineage>
        <taxon>Eukaryota</taxon>
        <taxon>Metazoa</taxon>
        <taxon>Ecdysozoa</taxon>
        <taxon>Arthropoda</taxon>
        <taxon>Hexapoda</taxon>
        <taxon>Insecta</taxon>
        <taxon>Pterygota</taxon>
        <taxon>Neoptera</taxon>
        <taxon>Endopterygota</taxon>
        <taxon>Diptera</taxon>
        <taxon>Brachycera</taxon>
        <taxon>Stratiomyomorpha</taxon>
        <taxon>Stratiomyidae</taxon>
        <taxon>Hermetiinae</taxon>
        <taxon>Hermetia</taxon>
    </lineage>
</organism>
<evidence type="ECO:0000256" key="5">
    <source>
        <dbReference type="ARBA" id="ARBA00023159"/>
    </source>
</evidence>
<evidence type="ECO:0000256" key="4">
    <source>
        <dbReference type="ARBA" id="ARBA00023015"/>
    </source>
</evidence>
<feature type="compositionally biased region" description="Basic and acidic residues" evidence="9">
    <location>
        <begin position="576"/>
        <end position="585"/>
    </location>
</feature>
<feature type="compositionally biased region" description="Basic and acidic residues" evidence="9">
    <location>
        <begin position="341"/>
        <end position="355"/>
    </location>
</feature>
<dbReference type="InParanoid" id="A0A7R8YTJ7"/>
<feature type="compositionally biased region" description="Basic residues" evidence="9">
    <location>
        <begin position="356"/>
        <end position="370"/>
    </location>
</feature>
<evidence type="ECO:0000256" key="9">
    <source>
        <dbReference type="SAM" id="MobiDB-lite"/>
    </source>
</evidence>
<feature type="compositionally biased region" description="Basic and acidic residues" evidence="9">
    <location>
        <begin position="507"/>
        <end position="516"/>
    </location>
</feature>
<feature type="region of interest" description="Disordered" evidence="9">
    <location>
        <begin position="341"/>
        <end position="372"/>
    </location>
</feature>